<organism evidence="2 3">
    <name type="scientific">Pleodorina starrii</name>
    <dbReference type="NCBI Taxonomy" id="330485"/>
    <lineage>
        <taxon>Eukaryota</taxon>
        <taxon>Viridiplantae</taxon>
        <taxon>Chlorophyta</taxon>
        <taxon>core chlorophytes</taxon>
        <taxon>Chlorophyceae</taxon>
        <taxon>CS clade</taxon>
        <taxon>Chlamydomonadales</taxon>
        <taxon>Volvocaceae</taxon>
        <taxon>Pleodorina</taxon>
    </lineage>
</organism>
<feature type="region of interest" description="Disordered" evidence="1">
    <location>
        <begin position="116"/>
        <end position="152"/>
    </location>
</feature>
<feature type="compositionally biased region" description="Low complexity" evidence="1">
    <location>
        <begin position="496"/>
        <end position="522"/>
    </location>
</feature>
<reference evidence="2 3" key="1">
    <citation type="journal article" date="2023" name="Commun. Biol.">
        <title>Reorganization of the ancestral sex-determining regions during the evolution of trioecy in Pleodorina starrii.</title>
        <authorList>
            <person name="Takahashi K."/>
            <person name="Suzuki S."/>
            <person name="Kawai-Toyooka H."/>
            <person name="Yamamoto K."/>
            <person name="Hamaji T."/>
            <person name="Ootsuki R."/>
            <person name="Yamaguchi H."/>
            <person name="Kawachi M."/>
            <person name="Higashiyama T."/>
            <person name="Nozaki H."/>
        </authorList>
    </citation>
    <scope>NUCLEOTIDE SEQUENCE [LARGE SCALE GENOMIC DNA]</scope>
    <source>
        <strain evidence="2 3">NIES-4479</strain>
    </source>
</reference>
<protein>
    <submittedName>
        <fullName evidence="2">Uncharacterized protein</fullName>
    </submittedName>
</protein>
<feature type="compositionally biased region" description="Low complexity" evidence="1">
    <location>
        <begin position="537"/>
        <end position="556"/>
    </location>
</feature>
<feature type="region of interest" description="Disordered" evidence="1">
    <location>
        <begin position="191"/>
        <end position="218"/>
    </location>
</feature>
<feature type="compositionally biased region" description="Polar residues" evidence="1">
    <location>
        <begin position="471"/>
        <end position="495"/>
    </location>
</feature>
<comment type="caution">
    <text evidence="2">The sequence shown here is derived from an EMBL/GenBank/DDBJ whole genome shotgun (WGS) entry which is preliminary data.</text>
</comment>
<evidence type="ECO:0000313" key="3">
    <source>
        <dbReference type="Proteomes" id="UP001165080"/>
    </source>
</evidence>
<feature type="region of interest" description="Disordered" evidence="1">
    <location>
        <begin position="456"/>
        <end position="606"/>
    </location>
</feature>
<evidence type="ECO:0000313" key="2">
    <source>
        <dbReference type="EMBL" id="GLC51157.1"/>
    </source>
</evidence>
<gene>
    <name evidence="2" type="primary">PLEST007269</name>
    <name evidence="2" type="ORF">PLESTB_000472100</name>
</gene>
<accession>A0A9W6BGE5</accession>
<feature type="compositionally biased region" description="Polar residues" evidence="1">
    <location>
        <begin position="379"/>
        <end position="389"/>
    </location>
</feature>
<dbReference type="Proteomes" id="UP001165080">
    <property type="component" value="Unassembled WGS sequence"/>
</dbReference>
<evidence type="ECO:0000256" key="1">
    <source>
        <dbReference type="SAM" id="MobiDB-lite"/>
    </source>
</evidence>
<dbReference type="AlphaFoldDB" id="A0A9W6BGE5"/>
<dbReference type="EMBL" id="BRXU01000004">
    <property type="protein sequence ID" value="GLC51157.1"/>
    <property type="molecule type" value="Genomic_DNA"/>
</dbReference>
<feature type="compositionally biased region" description="Low complexity" evidence="1">
    <location>
        <begin position="143"/>
        <end position="152"/>
    </location>
</feature>
<feature type="region of interest" description="Disordered" evidence="1">
    <location>
        <begin position="246"/>
        <end position="284"/>
    </location>
</feature>
<sequence length="678" mass="66164">MNIGQSHDGFLGCVERSSHLEEYTRSRPASAGSRPRSLLNKMANAAAAVQLEDEAEPADAEPWVLEGWGDGPSVSEVAQQAALRLGPYVKNVPTTLVGLGGGGGGRRVLSAGHQCRGPLKVSEARRKPGPGPPYSQGDRRSSGPAALAAGGQATTAALRRTAIPRTLDVGDESDVEPTSYAGGASYGSYGQALVPQATPPSQSRITPAQRAGAGLRQQTVQQIAQSTLNAATRLGRREPAAAAISAASAAAASGDSTNDGSPRTRSASAESYSHGTHGSGAAPVAAGRVPNVSVRGLPPGAAAAGSGSPLHTFLASPAAPAHPLLPPQHPPAQLDPHSGLGGRGAGVVRPPAGPSEPSLASGSTDRPVSGPHAADGQPALSSSFTSSAVAQPPGTHDYHHDSILSPAAGHAFPGAAIASPLSSPALAPGGAGVGAAVQPLLPGLFTAGRRGSSFRADGTGLSGWDTEGPAVQSQPPLGASPQQVASNTSHWTGTTAAGSGLPAPAVGAAAAAAGRGSPLAGGQPPPRRDGSLRIQRGAAAGGSPSAGLLDLSLGPGERSGPGQAAFLSLSRAGRSQAGGPLPAASCSRSASPDVAGRGYPPAGFSAPQQDALTEFCASRAELGSAGAGGGSISGAAGGPTDGARAQGASLSGGVVSAVPVSVPLRMGSLTKTTVGRVS</sequence>
<feature type="compositionally biased region" description="Polar residues" evidence="1">
    <location>
        <begin position="254"/>
        <end position="276"/>
    </location>
</feature>
<proteinExistence type="predicted"/>
<feature type="region of interest" description="Disordered" evidence="1">
    <location>
        <begin position="313"/>
        <end position="402"/>
    </location>
</feature>
<name>A0A9W6BGE5_9CHLO</name>
<dbReference type="OrthoDB" id="545510at2759"/>
<keyword evidence="3" id="KW-1185">Reference proteome</keyword>